<dbReference type="InterPro" id="IPR017210">
    <property type="entry name" value="APP1"/>
</dbReference>
<dbReference type="InterPro" id="IPR003903">
    <property type="entry name" value="UIM_dom"/>
</dbReference>
<feature type="compositionally biased region" description="Low complexity" evidence="1">
    <location>
        <begin position="164"/>
        <end position="177"/>
    </location>
</feature>
<feature type="region of interest" description="Disordered" evidence="1">
    <location>
        <begin position="156"/>
        <end position="182"/>
    </location>
</feature>
<gene>
    <name evidence="3" type="ORF">LTR78_009786</name>
</gene>
<proteinExistence type="predicted"/>
<sequence length="925" mass="102771">MAHNESSSSMVYSAPTSPRIEALGQGSRRKKFAGYLKAANEMRQSYFSGDNDGREAGRHHDQDGPGYFADAAVVRSGNEELILFPSYARKHVKSKLFRDIPNPRTEQEYWQKAWEKHEEKIAILDVDVRGWVYVPHRGPHTRRQRLAIGALRQFAGIPAPPASRPNEPSSRSSSPERLSQQEEDLINLEAEKIVQRGEMERRNAQRGVYTEDLSKYGDADSLFNSRSRTTSPDGKDRGNRLSTISTLSSESGSPIIQPLHKRASWAHPGKMTAAELTMANSHLLQRAKPFMHNGLQNSPVKLMFYGDADSREMTVYTDPAGHFTCRAALEFTPSHVRVLATDKLSTTEEVHVIPPQGVSLISDIDDTVKHSAISAGIAEVVRNAFIRELGDLTIEGVREWYNTMFDMGVKLHYVSNSPWQMYPILTSYFKMAHLPRGTFHLKHYNGILAGIFEPVAERKKSSIDKILRDFPDRKFILVGDSGEADLEVYTDTAMENPGRVIGIFIRDVTTTARTGYFDSAMPPSGSEGKRSRGHSRQPSRDTLAVSKRLSRPDDIRNDDADLDYAIAASLADMEAETRNARRNINPDTPYDGTLDRKTRPPAPKPRRTQNTRIEPERTMTASPEQEDLIDLSEPVPTRPWLEPPLRTASSQLANGQRPSPSPPPKPESLRSPSPNSQATPTQAHPNSTQFKLPPPRPRKPSSAVKPLTSIIPQTDGSSRPPSPLPPPALQTHQPSPLSQVQGQDSPVVGKARPPLPARPKITQRLATAAGAYWHGSQSMDNYRSSSGHLSPTRSLSSGSTRSMEEMRNDSTTPRANPDKASSNTTTPPPLPIRRNISGYPFSRTRSSNRLSGGWDLDESGASSPGDIGIPKKEILWMQRLAKARRELEPKGVTVRTWKVGQDVADICVRLAEMEMRRIEREGKEG</sequence>
<name>A0AAE0TR89_9PEZI</name>
<feature type="compositionally biased region" description="Low complexity" evidence="1">
    <location>
        <begin position="241"/>
        <end position="253"/>
    </location>
</feature>
<keyword evidence="4" id="KW-1185">Reference proteome</keyword>
<dbReference type="PROSITE" id="PS50330">
    <property type="entry name" value="UIM"/>
    <property type="match status" value="1"/>
</dbReference>
<feature type="region of interest" description="Disordered" evidence="1">
    <location>
        <begin position="781"/>
        <end position="868"/>
    </location>
</feature>
<evidence type="ECO:0000256" key="1">
    <source>
        <dbReference type="SAM" id="MobiDB-lite"/>
    </source>
</evidence>
<organism evidence="3 4">
    <name type="scientific">Recurvomyces mirabilis</name>
    <dbReference type="NCBI Taxonomy" id="574656"/>
    <lineage>
        <taxon>Eukaryota</taxon>
        <taxon>Fungi</taxon>
        <taxon>Dikarya</taxon>
        <taxon>Ascomycota</taxon>
        <taxon>Pezizomycotina</taxon>
        <taxon>Dothideomycetes</taxon>
        <taxon>Dothideomycetidae</taxon>
        <taxon>Mycosphaerellales</taxon>
        <taxon>Teratosphaeriaceae</taxon>
        <taxon>Recurvomyces</taxon>
    </lineage>
</organism>
<reference evidence="3" key="1">
    <citation type="submission" date="2023-07" db="EMBL/GenBank/DDBJ databases">
        <title>Black Yeasts Isolated from many extreme environments.</title>
        <authorList>
            <person name="Coleine C."/>
            <person name="Stajich J.E."/>
            <person name="Selbmann L."/>
        </authorList>
    </citation>
    <scope>NUCLEOTIDE SEQUENCE</scope>
    <source>
        <strain evidence="3">CCFEE 5485</strain>
    </source>
</reference>
<feature type="domain" description="Phosphatidate phosphatase APP1 catalytic" evidence="2">
    <location>
        <begin position="358"/>
        <end position="507"/>
    </location>
</feature>
<dbReference type="EMBL" id="JAUTXT010000058">
    <property type="protein sequence ID" value="KAK3670332.1"/>
    <property type="molecule type" value="Genomic_DNA"/>
</dbReference>
<feature type="region of interest" description="Disordered" evidence="1">
    <location>
        <begin position="219"/>
        <end position="253"/>
    </location>
</feature>
<feature type="region of interest" description="Disordered" evidence="1">
    <location>
        <begin position="1"/>
        <end position="25"/>
    </location>
</feature>
<feature type="compositionally biased region" description="Polar residues" evidence="1">
    <location>
        <begin position="647"/>
        <end position="657"/>
    </location>
</feature>
<feature type="compositionally biased region" description="Polar residues" evidence="1">
    <location>
        <begin position="781"/>
        <end position="801"/>
    </location>
</feature>
<dbReference type="InterPro" id="IPR052935">
    <property type="entry name" value="Mg2+_PAP"/>
</dbReference>
<accession>A0AAE0TR89</accession>
<feature type="compositionally biased region" description="Polar residues" evidence="1">
    <location>
        <begin position="730"/>
        <end position="744"/>
    </location>
</feature>
<dbReference type="Pfam" id="PF09949">
    <property type="entry name" value="APP1_cat"/>
    <property type="match status" value="1"/>
</dbReference>
<feature type="region of interest" description="Disordered" evidence="1">
    <location>
        <begin position="515"/>
        <end position="557"/>
    </location>
</feature>
<feature type="compositionally biased region" description="Polar residues" evidence="1">
    <location>
        <begin position="675"/>
        <end position="690"/>
    </location>
</feature>
<feature type="compositionally biased region" description="Polar residues" evidence="1">
    <location>
        <begin position="222"/>
        <end position="232"/>
    </location>
</feature>
<evidence type="ECO:0000313" key="4">
    <source>
        <dbReference type="Proteomes" id="UP001274830"/>
    </source>
</evidence>
<feature type="region of interest" description="Disordered" evidence="1">
    <location>
        <begin position="577"/>
        <end position="763"/>
    </location>
</feature>
<dbReference type="Proteomes" id="UP001274830">
    <property type="component" value="Unassembled WGS sequence"/>
</dbReference>
<dbReference type="GO" id="GO:0008195">
    <property type="term" value="F:phosphatidate phosphatase activity"/>
    <property type="evidence" value="ECO:0007669"/>
    <property type="project" value="InterPro"/>
</dbReference>
<dbReference type="PANTHER" id="PTHR28208:SF3">
    <property type="entry name" value="PHOSPHATIDATE PHOSPHATASE APP1"/>
    <property type="match status" value="1"/>
</dbReference>
<feature type="compositionally biased region" description="Polar residues" evidence="1">
    <location>
        <begin position="1"/>
        <end position="16"/>
    </location>
</feature>
<dbReference type="AlphaFoldDB" id="A0AAE0TR89"/>
<dbReference type="GO" id="GO:0030479">
    <property type="term" value="C:actin cortical patch"/>
    <property type="evidence" value="ECO:0007669"/>
    <property type="project" value="TreeGrafter"/>
</dbReference>
<evidence type="ECO:0000259" key="2">
    <source>
        <dbReference type="Pfam" id="PF09949"/>
    </source>
</evidence>
<protein>
    <recommendedName>
        <fullName evidence="2">Phosphatidate phosphatase APP1 catalytic domain-containing protein</fullName>
    </recommendedName>
</protein>
<dbReference type="PIRSF" id="PIRSF037464">
    <property type="entry name" value="UCP037464_APP1"/>
    <property type="match status" value="1"/>
</dbReference>
<comment type="caution">
    <text evidence="3">The sequence shown here is derived from an EMBL/GenBank/DDBJ whole genome shotgun (WGS) entry which is preliminary data.</text>
</comment>
<dbReference type="InterPro" id="IPR019236">
    <property type="entry name" value="APP1_cat"/>
</dbReference>
<evidence type="ECO:0000313" key="3">
    <source>
        <dbReference type="EMBL" id="KAK3670332.1"/>
    </source>
</evidence>
<dbReference type="PANTHER" id="PTHR28208">
    <property type="entry name" value="PHOSPHATIDATE PHOSPHATASE APP1"/>
    <property type="match status" value="1"/>
</dbReference>
<feature type="compositionally biased region" description="Polar residues" evidence="1">
    <location>
        <begin position="809"/>
        <end position="825"/>
    </location>
</feature>